<dbReference type="InterPro" id="IPR017972">
    <property type="entry name" value="Cyt_P450_CS"/>
</dbReference>
<organism evidence="11 12">
    <name type="scientific">Aquilegia coerulea</name>
    <name type="common">Rocky mountain columbine</name>
    <dbReference type="NCBI Taxonomy" id="218851"/>
    <lineage>
        <taxon>Eukaryota</taxon>
        <taxon>Viridiplantae</taxon>
        <taxon>Streptophyta</taxon>
        <taxon>Embryophyta</taxon>
        <taxon>Tracheophyta</taxon>
        <taxon>Spermatophyta</taxon>
        <taxon>Magnoliopsida</taxon>
        <taxon>Ranunculales</taxon>
        <taxon>Ranunculaceae</taxon>
        <taxon>Thalictroideae</taxon>
        <taxon>Aquilegia</taxon>
    </lineage>
</organism>
<keyword evidence="5 9" id="KW-0560">Oxidoreductase</keyword>
<evidence type="ECO:0000256" key="10">
    <source>
        <dbReference type="SAM" id="Phobius"/>
    </source>
</evidence>
<dbReference type="Gene3D" id="1.10.630.10">
    <property type="entry name" value="Cytochrome P450"/>
    <property type="match status" value="1"/>
</dbReference>
<reference evidence="11 12" key="1">
    <citation type="submission" date="2017-09" db="EMBL/GenBank/DDBJ databases">
        <title>WGS assembly of Aquilegia coerulea Goldsmith.</title>
        <authorList>
            <person name="Hodges S."/>
            <person name="Kramer E."/>
            <person name="Nordborg M."/>
            <person name="Tomkins J."/>
            <person name="Borevitz J."/>
            <person name="Derieg N."/>
            <person name="Yan J."/>
            <person name="Mihaltcheva S."/>
            <person name="Hayes R.D."/>
            <person name="Rokhsar D."/>
        </authorList>
    </citation>
    <scope>NUCLEOTIDE SEQUENCE [LARGE SCALE GENOMIC DNA]</scope>
    <source>
        <strain evidence="12">cv. Goldsmith</strain>
    </source>
</reference>
<evidence type="ECO:0000313" key="12">
    <source>
        <dbReference type="Proteomes" id="UP000230069"/>
    </source>
</evidence>
<name>A0A2G5DWP6_AQUCA</name>
<evidence type="ECO:0000256" key="6">
    <source>
        <dbReference type="ARBA" id="ARBA00023004"/>
    </source>
</evidence>
<feature type="transmembrane region" description="Helical" evidence="10">
    <location>
        <begin position="31"/>
        <end position="57"/>
    </location>
</feature>
<dbReference type="PANTHER" id="PTHR47946:SF6">
    <property type="entry name" value="CYTOCHROME P450 78A7"/>
    <property type="match status" value="1"/>
</dbReference>
<dbReference type="Pfam" id="PF00067">
    <property type="entry name" value="p450"/>
    <property type="match status" value="1"/>
</dbReference>
<evidence type="ECO:0000256" key="3">
    <source>
        <dbReference type="ARBA" id="ARBA00022617"/>
    </source>
</evidence>
<keyword evidence="10" id="KW-0472">Membrane</keyword>
<evidence type="ECO:0000313" key="11">
    <source>
        <dbReference type="EMBL" id="PIA47921.1"/>
    </source>
</evidence>
<dbReference type="PROSITE" id="PS00086">
    <property type="entry name" value="CYTOCHROME_P450"/>
    <property type="match status" value="1"/>
</dbReference>
<comment type="similarity">
    <text evidence="2 9">Belongs to the cytochrome P450 family.</text>
</comment>
<dbReference type="GO" id="GO:0044550">
    <property type="term" value="P:secondary metabolite biosynthetic process"/>
    <property type="evidence" value="ECO:0007669"/>
    <property type="project" value="UniProtKB-ARBA"/>
</dbReference>
<dbReference type="InterPro" id="IPR001128">
    <property type="entry name" value="Cyt_P450"/>
</dbReference>
<dbReference type="FunFam" id="1.10.630.10:FF:000016">
    <property type="entry name" value="Cytochrome P450 78A5"/>
    <property type="match status" value="1"/>
</dbReference>
<dbReference type="SUPFAM" id="SSF48264">
    <property type="entry name" value="Cytochrome P450"/>
    <property type="match status" value="1"/>
</dbReference>
<dbReference type="GO" id="GO:0020037">
    <property type="term" value="F:heme binding"/>
    <property type="evidence" value="ECO:0007669"/>
    <property type="project" value="InterPro"/>
</dbReference>
<dbReference type="CDD" id="cd11076">
    <property type="entry name" value="CYP78"/>
    <property type="match status" value="1"/>
</dbReference>
<comment type="cofactor">
    <cofactor evidence="1 8">
        <name>heme</name>
        <dbReference type="ChEBI" id="CHEBI:30413"/>
    </cofactor>
</comment>
<accession>A0A2G5DWP6</accession>
<evidence type="ECO:0000256" key="7">
    <source>
        <dbReference type="ARBA" id="ARBA00023033"/>
    </source>
</evidence>
<evidence type="ECO:0000256" key="4">
    <source>
        <dbReference type="ARBA" id="ARBA00022723"/>
    </source>
</evidence>
<dbReference type="InterPro" id="IPR036396">
    <property type="entry name" value="Cyt_P450_sf"/>
</dbReference>
<dbReference type="GO" id="GO:0016705">
    <property type="term" value="F:oxidoreductase activity, acting on paired donors, with incorporation or reduction of molecular oxygen"/>
    <property type="evidence" value="ECO:0007669"/>
    <property type="project" value="InterPro"/>
</dbReference>
<keyword evidence="10" id="KW-0812">Transmembrane</keyword>
<gene>
    <name evidence="11" type="ORF">AQUCO_01400490v1</name>
</gene>
<protein>
    <submittedName>
        <fullName evidence="11">Uncharacterized protein</fullName>
    </submittedName>
</protein>
<dbReference type="InterPro" id="IPR051996">
    <property type="entry name" value="Cytochrome_P450_78A"/>
</dbReference>
<dbReference type="InterPro" id="IPR002401">
    <property type="entry name" value="Cyt_P450_E_grp-I"/>
</dbReference>
<keyword evidence="12" id="KW-1185">Reference proteome</keyword>
<dbReference type="PRINTS" id="PR00463">
    <property type="entry name" value="EP450I"/>
</dbReference>
<dbReference type="STRING" id="218851.A0A2G5DWP6"/>
<dbReference type="AlphaFoldDB" id="A0A2G5DWP6"/>
<dbReference type="PANTHER" id="PTHR47946">
    <property type="entry name" value="CYTOCHROME P450 78A7-RELATED"/>
    <property type="match status" value="1"/>
</dbReference>
<keyword evidence="6 8" id="KW-0408">Iron</keyword>
<keyword evidence="10" id="KW-1133">Transmembrane helix</keyword>
<dbReference type="EMBL" id="KZ305031">
    <property type="protein sequence ID" value="PIA47921.1"/>
    <property type="molecule type" value="Genomic_DNA"/>
</dbReference>
<evidence type="ECO:0000256" key="8">
    <source>
        <dbReference type="PIRSR" id="PIRSR602401-1"/>
    </source>
</evidence>
<dbReference type="Proteomes" id="UP000230069">
    <property type="component" value="Unassembled WGS sequence"/>
</dbReference>
<dbReference type="PRINTS" id="PR00385">
    <property type="entry name" value="P450"/>
</dbReference>
<dbReference type="GO" id="GO:0004497">
    <property type="term" value="F:monooxygenase activity"/>
    <property type="evidence" value="ECO:0007669"/>
    <property type="project" value="UniProtKB-KW"/>
</dbReference>
<dbReference type="InParanoid" id="A0A2G5DWP6"/>
<sequence>MELGFVSKDSSWWVFTLPAFLGTKTLFDDGFVVVSLFIASMLVALLTWAFSVGGVAWKNGRNQRGSVSIPGPHGLPFFGSLFSLSCGLAHRTLASMATSQAATQLMAFSLGSTPVVVSSDPHTAREILTCPHFADRPIKQSAKMLMFSRAIGFAPNGTYWRLLRRIASSHLFAPKRIAAHEAGRQIDCTIMLKHIAKEQSSYGTVGLRKHLQDAALNNIMGCVFGKRYDVAHDSKELNELRDMVREGFELLGAFNWSDHLPWLSYFYDPFHINERCAALVPRVRKLVQRIIEEHKNRGSNKMLSDNADFVDVLLSLSGEENLEENDMIAILWEMIFRGTDTTALLTEWVMAELVLNPNIQAKLQKELDRVVGNKSITDADIANLPYLQAVVKETLRVHPPGPLLSWSRYSTSDMQLSNGMLIPANTTAMVNMWAITHDSNVWSEPLLFKPERFLESDGGVNMDVRGNDLRLAPFGAGRRVCPGKNLGLVTVNLWVAKLVQNFKWTPNQEKLIDLSEVLKLSCEMLNPFSSVVVPRNSSSIV</sequence>
<keyword evidence="7 9" id="KW-0503">Monooxygenase</keyword>
<feature type="binding site" description="axial binding residue" evidence="8">
    <location>
        <position position="481"/>
    </location>
    <ligand>
        <name>heme</name>
        <dbReference type="ChEBI" id="CHEBI:30413"/>
    </ligand>
    <ligandPart>
        <name>Fe</name>
        <dbReference type="ChEBI" id="CHEBI:18248"/>
    </ligandPart>
</feature>
<keyword evidence="4 8" id="KW-0479">Metal-binding</keyword>
<dbReference type="GO" id="GO:0005506">
    <property type="term" value="F:iron ion binding"/>
    <property type="evidence" value="ECO:0007669"/>
    <property type="project" value="InterPro"/>
</dbReference>
<dbReference type="OrthoDB" id="1470350at2759"/>
<evidence type="ECO:0000256" key="9">
    <source>
        <dbReference type="RuleBase" id="RU000461"/>
    </source>
</evidence>
<evidence type="ECO:0000256" key="5">
    <source>
        <dbReference type="ARBA" id="ARBA00023002"/>
    </source>
</evidence>
<evidence type="ECO:0000256" key="1">
    <source>
        <dbReference type="ARBA" id="ARBA00001971"/>
    </source>
</evidence>
<dbReference type="FunCoup" id="A0A2G5DWP6">
    <property type="interactions" value="138"/>
</dbReference>
<proteinExistence type="inferred from homology"/>
<evidence type="ECO:0000256" key="2">
    <source>
        <dbReference type="ARBA" id="ARBA00010617"/>
    </source>
</evidence>
<keyword evidence="3 8" id="KW-0349">Heme</keyword>